<sequence>MFSRWVYLCSGPILFLALLITPALAATYIISPSGTGDFPTIQAGVDGAASGDTILLIDGIFTGSGNRDINFYGKDLILSSQSGQPENCILDCENSGRAFLFESGETSLTVLEGLTIKSGYTLEYGGGIYCEYSSPSIANCVFLDNHAAYAGGGLCCLYYVESMVTDCIFKDNVSDNSIGHGGGMHCGDYSSPTLIRCTFQGNHADTRGGGFHCHLYSSATLENCTFYDNTSIDGSQVGVRHNSWVSLHNCIIAFGNLGSGIFCELDCDAFLTCCDVFGNEGGDWVDCIGDQYGINGNIAADPLFCDPEQGDLGIQSISPCAPYSPPNASCDLIGAWPVGCYQPTLTRSRTWGTLKGYYK</sequence>
<feature type="domain" description="Right handed beta helix" evidence="2">
    <location>
        <begin position="175"/>
        <end position="297"/>
    </location>
</feature>
<protein>
    <submittedName>
        <fullName evidence="3">Right-handed parallel beta-helix repeat-containing protein</fullName>
    </submittedName>
</protein>
<reference evidence="3" key="1">
    <citation type="submission" date="2021-05" db="EMBL/GenBank/DDBJ databases">
        <title>Energy efficiency and biological interactions define the core microbiome of deep oligotrophic groundwater.</title>
        <authorList>
            <person name="Mehrshad M."/>
            <person name="Lopez-Fernandez M."/>
            <person name="Bell E."/>
            <person name="Bernier-Latmani R."/>
            <person name="Bertilsson S."/>
            <person name="Dopson M."/>
        </authorList>
    </citation>
    <scope>NUCLEOTIDE SEQUENCE</scope>
    <source>
        <strain evidence="3">Modern_marine.mb.64</strain>
    </source>
</reference>
<feature type="signal peptide" evidence="1">
    <location>
        <begin position="1"/>
        <end position="25"/>
    </location>
</feature>
<evidence type="ECO:0000259" key="2">
    <source>
        <dbReference type="Pfam" id="PF13229"/>
    </source>
</evidence>
<gene>
    <name evidence="3" type="ORF">KJ970_10615</name>
</gene>
<evidence type="ECO:0000256" key="1">
    <source>
        <dbReference type="SAM" id="SignalP"/>
    </source>
</evidence>
<dbReference type="Pfam" id="PF13229">
    <property type="entry name" value="Beta_helix"/>
    <property type="match status" value="1"/>
</dbReference>
<organism evidence="3 4">
    <name type="scientific">Eiseniibacteriota bacterium</name>
    <dbReference type="NCBI Taxonomy" id="2212470"/>
    <lineage>
        <taxon>Bacteria</taxon>
        <taxon>Candidatus Eiseniibacteriota</taxon>
    </lineage>
</organism>
<dbReference type="Gene3D" id="2.160.20.10">
    <property type="entry name" value="Single-stranded right-handed beta-helix, Pectin lyase-like"/>
    <property type="match status" value="1"/>
</dbReference>
<dbReference type="InterPro" id="IPR039448">
    <property type="entry name" value="Beta_helix"/>
</dbReference>
<dbReference type="InterPro" id="IPR011050">
    <property type="entry name" value="Pectin_lyase_fold/virulence"/>
</dbReference>
<dbReference type="EMBL" id="JAHJDP010000056">
    <property type="protein sequence ID" value="MBU2691366.1"/>
    <property type="molecule type" value="Genomic_DNA"/>
</dbReference>
<dbReference type="SUPFAM" id="SSF51126">
    <property type="entry name" value="Pectin lyase-like"/>
    <property type="match status" value="1"/>
</dbReference>
<comment type="caution">
    <text evidence="3">The sequence shown here is derived from an EMBL/GenBank/DDBJ whole genome shotgun (WGS) entry which is preliminary data.</text>
</comment>
<evidence type="ECO:0000313" key="4">
    <source>
        <dbReference type="Proteomes" id="UP000777784"/>
    </source>
</evidence>
<evidence type="ECO:0000313" key="3">
    <source>
        <dbReference type="EMBL" id="MBU2691366.1"/>
    </source>
</evidence>
<dbReference type="InterPro" id="IPR012334">
    <property type="entry name" value="Pectin_lyas_fold"/>
</dbReference>
<feature type="chain" id="PRO_5036682035" evidence="1">
    <location>
        <begin position="26"/>
        <end position="359"/>
    </location>
</feature>
<proteinExistence type="predicted"/>
<dbReference type="AlphaFoldDB" id="A0A948RWR1"/>
<name>A0A948RWR1_UNCEI</name>
<keyword evidence="1" id="KW-0732">Signal</keyword>
<accession>A0A948RWR1</accession>
<dbReference type="Proteomes" id="UP000777784">
    <property type="component" value="Unassembled WGS sequence"/>
</dbReference>